<feature type="transmembrane region" description="Helical" evidence="7">
    <location>
        <begin position="276"/>
        <end position="298"/>
    </location>
</feature>
<comment type="similarity">
    <text evidence="2 7">Belongs to the ATG22 family.</text>
</comment>
<keyword evidence="7" id="KW-0926">Vacuole</keyword>
<protein>
    <recommendedName>
        <fullName evidence="7">Autophagy-related protein</fullName>
    </recommendedName>
</protein>
<proteinExistence type="inferred from homology"/>
<dbReference type="OrthoDB" id="42657at2759"/>
<feature type="transmembrane region" description="Helical" evidence="7">
    <location>
        <begin position="335"/>
        <end position="358"/>
    </location>
</feature>
<name>A0A9P6UZA2_9FUNG</name>
<accession>A0A9P6UZA2</accession>
<feature type="transmembrane region" description="Helical" evidence="7">
    <location>
        <begin position="370"/>
        <end position="391"/>
    </location>
</feature>
<dbReference type="InterPro" id="IPR036259">
    <property type="entry name" value="MFS_trans_sf"/>
</dbReference>
<feature type="transmembrane region" description="Helical" evidence="7">
    <location>
        <begin position="240"/>
        <end position="270"/>
    </location>
</feature>
<dbReference type="InterPro" id="IPR024671">
    <property type="entry name" value="Atg22-like"/>
</dbReference>
<gene>
    <name evidence="8" type="primary">ATG22_6</name>
    <name evidence="8" type="ORF">BGZ99_008630</name>
</gene>
<feature type="transmembrane region" description="Helical" evidence="7">
    <location>
        <begin position="403"/>
        <end position="423"/>
    </location>
</feature>
<dbReference type="SUPFAM" id="SSF103473">
    <property type="entry name" value="MFS general substrate transporter"/>
    <property type="match status" value="1"/>
</dbReference>
<feature type="transmembrane region" description="Helical" evidence="7">
    <location>
        <begin position="183"/>
        <end position="205"/>
    </location>
</feature>
<dbReference type="GO" id="GO:0012505">
    <property type="term" value="C:endomembrane system"/>
    <property type="evidence" value="ECO:0007669"/>
    <property type="project" value="UniProtKB-SubCell"/>
</dbReference>
<feature type="transmembrane region" description="Helical" evidence="7">
    <location>
        <begin position="469"/>
        <end position="495"/>
    </location>
</feature>
<evidence type="ECO:0000256" key="7">
    <source>
        <dbReference type="RuleBase" id="RU363073"/>
    </source>
</evidence>
<reference evidence="8" key="1">
    <citation type="journal article" date="2020" name="Fungal Divers.">
        <title>Resolving the Mortierellaceae phylogeny through synthesis of multi-gene phylogenetics and phylogenomics.</title>
        <authorList>
            <person name="Vandepol N."/>
            <person name="Liber J."/>
            <person name="Desiro A."/>
            <person name="Na H."/>
            <person name="Kennedy M."/>
            <person name="Barry K."/>
            <person name="Grigoriev I.V."/>
            <person name="Miller A.N."/>
            <person name="O'Donnell K."/>
            <person name="Stajich J.E."/>
            <person name="Bonito G."/>
        </authorList>
    </citation>
    <scope>NUCLEOTIDE SEQUENCE</scope>
    <source>
        <strain evidence="8">REB-010B</strain>
    </source>
</reference>
<evidence type="ECO:0000256" key="1">
    <source>
        <dbReference type="ARBA" id="ARBA00004127"/>
    </source>
</evidence>
<evidence type="ECO:0000256" key="5">
    <source>
        <dbReference type="ARBA" id="ARBA00022989"/>
    </source>
</evidence>
<comment type="caution">
    <text evidence="8">The sequence shown here is derived from an EMBL/GenBank/DDBJ whole genome shotgun (WGS) entry which is preliminary data.</text>
</comment>
<dbReference type="EMBL" id="JAAAIP010000068">
    <property type="protein sequence ID" value="KAG0326974.1"/>
    <property type="molecule type" value="Genomic_DNA"/>
</dbReference>
<evidence type="ECO:0000256" key="3">
    <source>
        <dbReference type="ARBA" id="ARBA00022448"/>
    </source>
</evidence>
<dbReference type="Pfam" id="PF11700">
    <property type="entry name" value="ATG22"/>
    <property type="match status" value="1"/>
</dbReference>
<dbReference type="PANTHER" id="PTHR23519:SF1">
    <property type="entry name" value="AUTOPHAGY-RELATED PROTEIN 22"/>
    <property type="match status" value="1"/>
</dbReference>
<feature type="transmembrane region" description="Helical" evidence="7">
    <location>
        <begin position="501"/>
        <end position="522"/>
    </location>
</feature>
<comment type="function">
    <text evidence="7">Vacuolar effluxer which mediate the efflux of amino acids resulting from autophagic degradation. The release of autophagic amino acids allows the maintenance of protein synthesis and viability during nitrogen starvation.</text>
</comment>
<dbReference type="Gene3D" id="1.20.1250.20">
    <property type="entry name" value="MFS general substrate transporter like domains"/>
    <property type="match status" value="2"/>
</dbReference>
<keyword evidence="9" id="KW-1185">Reference proteome</keyword>
<dbReference type="InterPro" id="IPR050495">
    <property type="entry name" value="ATG22/LtaA_families"/>
</dbReference>
<feature type="transmembrane region" description="Helical" evidence="7">
    <location>
        <begin position="159"/>
        <end position="177"/>
    </location>
</feature>
<dbReference type="GO" id="GO:0005774">
    <property type="term" value="C:vacuolar membrane"/>
    <property type="evidence" value="ECO:0007669"/>
    <property type="project" value="UniProtKB-SubCell"/>
</dbReference>
<comment type="subcellular location">
    <subcellularLocation>
        <location evidence="1">Endomembrane system</location>
        <topology evidence="1">Multi-pass membrane protein</topology>
    </subcellularLocation>
    <subcellularLocation>
        <location evidence="7">Vacuole membrane</location>
        <topology evidence="7">Multi-pass membrane protein</topology>
    </subcellularLocation>
</comment>
<dbReference type="Proteomes" id="UP000738325">
    <property type="component" value="Unassembled WGS sequence"/>
</dbReference>
<keyword evidence="7" id="KW-0072">Autophagy</keyword>
<evidence type="ECO:0000256" key="2">
    <source>
        <dbReference type="ARBA" id="ARBA00006978"/>
    </source>
</evidence>
<keyword evidence="4 7" id="KW-0812">Transmembrane</keyword>
<keyword evidence="5 7" id="KW-1133">Transmembrane helix</keyword>
<feature type="transmembrane region" description="Helical" evidence="7">
    <location>
        <begin position="127"/>
        <end position="147"/>
    </location>
</feature>
<sequence length="567" mass="63848">MDVDRKAVAQDMQETVIPPTESRYQRLRRRLFWDDPNDNVVLQPHMQERLTKKSELWAFFLFAFGFFSWSNTTASIFQPLLVQQVARHASHLRSDLSIPCPSKDSDIPVGDKCIVHFGVVMVEPTSYALLINVVSVWCTIVVSLGSSAFADHGRSSRKLMMVFCTLLALTTAFMFVGPLKPEVWWISGFLMVVGAILQGATLNFYDAHIPLLARHHPDVVRVMAEKGDESREYALEKVKIATFLSGGASAAGFVGGVLLTLLAAIILILTDATALILGYCLVMTAIWVLAFMVAYYFLSHQRTFPPLPVGASYLTFGFRRIGNTVRQVRRLKTMFYYLCAWFILGDGLTTATNMAILIAQDQLQASNDSLIIAALIQYITAAFSMWFWIWLQNTKGVQPLKVIIINSCLFGLIPVYCLLGLIPSNPVGLKHTWELYMLAAFFGTFIGAIHSSNRVVFSQFIPLGHENELYAVFEMANVSSSWIGPLICTAIIEHAGIRQTWWFLLTQFYVPAIMMVFVDVDLGQREAIEFYKHEQEEKKHVRMAEKDMDVVTDSKLMDSEKDLAKDV</sequence>
<evidence type="ECO:0000313" key="8">
    <source>
        <dbReference type="EMBL" id="KAG0326974.1"/>
    </source>
</evidence>
<feature type="transmembrane region" description="Helical" evidence="7">
    <location>
        <begin position="435"/>
        <end position="457"/>
    </location>
</feature>
<keyword evidence="3 7" id="KW-0813">Transport</keyword>
<keyword evidence="7" id="KW-0029">Amino-acid transport</keyword>
<dbReference type="GO" id="GO:0006914">
    <property type="term" value="P:autophagy"/>
    <property type="evidence" value="ECO:0007669"/>
    <property type="project" value="UniProtKB-KW"/>
</dbReference>
<evidence type="ECO:0000256" key="6">
    <source>
        <dbReference type="ARBA" id="ARBA00023136"/>
    </source>
</evidence>
<dbReference type="PANTHER" id="PTHR23519">
    <property type="entry name" value="AUTOPHAGY-RELATED PROTEIN 22"/>
    <property type="match status" value="1"/>
</dbReference>
<keyword evidence="6 7" id="KW-0472">Membrane</keyword>
<evidence type="ECO:0000256" key="4">
    <source>
        <dbReference type="ARBA" id="ARBA00022692"/>
    </source>
</evidence>
<feature type="transmembrane region" description="Helical" evidence="7">
    <location>
        <begin position="56"/>
        <end position="77"/>
    </location>
</feature>
<dbReference type="GO" id="GO:0006865">
    <property type="term" value="P:amino acid transport"/>
    <property type="evidence" value="ECO:0007669"/>
    <property type="project" value="UniProtKB-KW"/>
</dbReference>
<dbReference type="AlphaFoldDB" id="A0A9P6UZA2"/>
<organism evidence="8 9">
    <name type="scientific">Dissophora globulifera</name>
    <dbReference type="NCBI Taxonomy" id="979702"/>
    <lineage>
        <taxon>Eukaryota</taxon>
        <taxon>Fungi</taxon>
        <taxon>Fungi incertae sedis</taxon>
        <taxon>Mucoromycota</taxon>
        <taxon>Mortierellomycotina</taxon>
        <taxon>Mortierellomycetes</taxon>
        <taxon>Mortierellales</taxon>
        <taxon>Mortierellaceae</taxon>
        <taxon>Dissophora</taxon>
    </lineage>
</organism>
<evidence type="ECO:0000313" key="9">
    <source>
        <dbReference type="Proteomes" id="UP000738325"/>
    </source>
</evidence>